<evidence type="ECO:0000256" key="2">
    <source>
        <dbReference type="RuleBase" id="RU369009"/>
    </source>
</evidence>
<protein>
    <recommendedName>
        <fullName evidence="2">E3 ubiquitin-protein ligase</fullName>
        <ecNumber evidence="2">2.3.2.26</ecNumber>
    </recommendedName>
</protein>
<comment type="pathway">
    <text evidence="2">Protein modification; protein ubiquitination.</text>
</comment>
<dbReference type="PANTHER" id="PTHR45670">
    <property type="entry name" value="E3 UBIQUITIN-PROTEIN LIGASE TRIP12"/>
    <property type="match status" value="1"/>
</dbReference>
<dbReference type="UniPathway" id="UPA00143"/>
<organism evidence="3 4">
    <name type="scientific">Daphnia pulex</name>
    <name type="common">Water flea</name>
    <dbReference type="NCBI Taxonomy" id="6669"/>
    <lineage>
        <taxon>Eukaryota</taxon>
        <taxon>Metazoa</taxon>
        <taxon>Ecdysozoa</taxon>
        <taxon>Arthropoda</taxon>
        <taxon>Crustacea</taxon>
        <taxon>Branchiopoda</taxon>
        <taxon>Diplostraca</taxon>
        <taxon>Cladocera</taxon>
        <taxon>Anomopoda</taxon>
        <taxon>Daphniidae</taxon>
        <taxon>Daphnia</taxon>
    </lineage>
</organism>
<comment type="function">
    <text evidence="2">E3 ubiquitin-protein ligase which accepts ubiquitin from an E2 ubiquitin-conjugating enzyme in the form of a thioester and then directly transfers the ubiquitin to targeted substrates.</text>
</comment>
<comment type="similarity">
    <text evidence="2">Belongs to the UPL family. K-HECT subfamily.</text>
</comment>
<dbReference type="eggNOG" id="KOG0170">
    <property type="taxonomic scope" value="Eukaryota"/>
</dbReference>
<dbReference type="PANTHER" id="PTHR45670:SF13">
    <property type="entry name" value="E3 UBIQUITIN-PROTEIN LIGASE TRIP12"/>
    <property type="match status" value="1"/>
</dbReference>
<evidence type="ECO:0000313" key="3">
    <source>
        <dbReference type="EMBL" id="EFX63490.1"/>
    </source>
</evidence>
<evidence type="ECO:0000313" key="4">
    <source>
        <dbReference type="Proteomes" id="UP000000305"/>
    </source>
</evidence>
<reference evidence="3 4" key="1">
    <citation type="journal article" date="2011" name="Science">
        <title>The ecoresponsive genome of Daphnia pulex.</title>
        <authorList>
            <person name="Colbourne J.K."/>
            <person name="Pfrender M.E."/>
            <person name="Gilbert D."/>
            <person name="Thomas W.K."/>
            <person name="Tucker A."/>
            <person name="Oakley T.H."/>
            <person name="Tokishita S."/>
            <person name="Aerts A."/>
            <person name="Arnold G.J."/>
            <person name="Basu M.K."/>
            <person name="Bauer D.J."/>
            <person name="Caceres C.E."/>
            <person name="Carmel L."/>
            <person name="Casola C."/>
            <person name="Choi J.H."/>
            <person name="Detter J.C."/>
            <person name="Dong Q."/>
            <person name="Dusheyko S."/>
            <person name="Eads B.D."/>
            <person name="Frohlich T."/>
            <person name="Geiler-Samerotte K.A."/>
            <person name="Gerlach D."/>
            <person name="Hatcher P."/>
            <person name="Jogdeo S."/>
            <person name="Krijgsveld J."/>
            <person name="Kriventseva E.V."/>
            <person name="Kultz D."/>
            <person name="Laforsch C."/>
            <person name="Lindquist E."/>
            <person name="Lopez J."/>
            <person name="Manak J.R."/>
            <person name="Muller J."/>
            <person name="Pangilinan J."/>
            <person name="Patwardhan R.P."/>
            <person name="Pitluck S."/>
            <person name="Pritham E.J."/>
            <person name="Rechtsteiner A."/>
            <person name="Rho M."/>
            <person name="Rogozin I.B."/>
            <person name="Sakarya O."/>
            <person name="Salamov A."/>
            <person name="Schaack S."/>
            <person name="Shapiro H."/>
            <person name="Shiga Y."/>
            <person name="Skalitzky C."/>
            <person name="Smith Z."/>
            <person name="Souvorov A."/>
            <person name="Sung W."/>
            <person name="Tang Z."/>
            <person name="Tsuchiya D."/>
            <person name="Tu H."/>
            <person name="Vos H."/>
            <person name="Wang M."/>
            <person name="Wolf Y.I."/>
            <person name="Yamagata H."/>
            <person name="Yamada T."/>
            <person name="Ye Y."/>
            <person name="Shaw J.R."/>
            <person name="Andrews J."/>
            <person name="Crease T.J."/>
            <person name="Tang H."/>
            <person name="Lucas S.M."/>
            <person name="Robertson H.M."/>
            <person name="Bork P."/>
            <person name="Koonin E.V."/>
            <person name="Zdobnov E.M."/>
            <person name="Grigoriev I.V."/>
            <person name="Lynch M."/>
            <person name="Boore J.L."/>
        </authorList>
    </citation>
    <scope>NUCLEOTIDE SEQUENCE [LARGE SCALE GENOMIC DNA]</scope>
</reference>
<dbReference type="KEGG" id="dpx:DAPPUDRAFT_335398"/>
<dbReference type="HOGENOM" id="CLU_2029002_0_0_1"/>
<dbReference type="GO" id="GO:0061630">
    <property type="term" value="F:ubiquitin protein ligase activity"/>
    <property type="evidence" value="ECO:0007669"/>
    <property type="project" value="UniProtKB-UniRule"/>
</dbReference>
<dbReference type="EC" id="2.3.2.26" evidence="2"/>
<dbReference type="PhylomeDB" id="E9HXP0"/>
<evidence type="ECO:0000256" key="1">
    <source>
        <dbReference type="ARBA" id="ARBA00022679"/>
    </source>
</evidence>
<dbReference type="EMBL" id="GL733057">
    <property type="protein sequence ID" value="EFX63490.1"/>
    <property type="molecule type" value="Genomic_DNA"/>
</dbReference>
<dbReference type="GO" id="GO:0006511">
    <property type="term" value="P:ubiquitin-dependent protein catabolic process"/>
    <property type="evidence" value="ECO:0007669"/>
    <property type="project" value="UniProtKB-UniRule"/>
</dbReference>
<dbReference type="GO" id="GO:0016567">
    <property type="term" value="P:protein ubiquitination"/>
    <property type="evidence" value="ECO:0007669"/>
    <property type="project" value="UniProtKB-UniPathway"/>
</dbReference>
<comment type="catalytic activity">
    <reaction evidence="2">
        <text>S-ubiquitinyl-[E2 ubiquitin-conjugating enzyme]-L-cysteine + [acceptor protein]-L-lysine = [E2 ubiquitin-conjugating enzyme]-L-cysteine + N(6)-ubiquitinyl-[acceptor protein]-L-lysine.</text>
        <dbReference type="EC" id="2.3.2.26"/>
    </reaction>
</comment>
<dbReference type="InterPro" id="IPR045322">
    <property type="entry name" value="HECTD1/TRIP12-like"/>
</dbReference>
<accession>E9HXP0</accession>
<name>E9HXP0_DAPPU</name>
<keyword evidence="2" id="KW-0833">Ubl conjugation pathway</keyword>
<keyword evidence="4" id="KW-1185">Reference proteome</keyword>
<sequence>MFIISCFHSTPHSGDNFLVPPQKSNQDLKDIGIITTGELPIWIPELAQTCTFLFPMKTRKLLFYIKTFERESALQKLKVFSPDSMGVRIAHITGHTGRLSTKQITMNHELFWEDAEFAFDRITDMGWALQKNSLRNFSEKFKGFI</sequence>
<dbReference type="STRING" id="6669.E9HXP0"/>
<keyword evidence="1 2" id="KW-0808">Transferase</keyword>
<dbReference type="Proteomes" id="UP000000305">
    <property type="component" value="Unassembled WGS sequence"/>
</dbReference>
<gene>
    <name evidence="3" type="ORF">DAPPUDRAFT_335398</name>
</gene>
<proteinExistence type="inferred from homology"/>
<dbReference type="AlphaFoldDB" id="E9HXP0"/>
<dbReference type="InParanoid" id="E9HXP0"/>